<proteinExistence type="predicted"/>
<feature type="transmembrane region" description="Helical" evidence="7">
    <location>
        <begin position="402"/>
        <end position="421"/>
    </location>
</feature>
<evidence type="ECO:0000256" key="6">
    <source>
        <dbReference type="SAM" id="MobiDB-lite"/>
    </source>
</evidence>
<protein>
    <submittedName>
        <fullName evidence="9">MFS transporter</fullName>
    </submittedName>
</protein>
<dbReference type="Proteomes" id="UP000197361">
    <property type="component" value="Unassembled WGS sequence"/>
</dbReference>
<organism evidence="9 10">
    <name type="scientific">Sphingopyxis bauzanensis</name>
    <dbReference type="NCBI Taxonomy" id="651663"/>
    <lineage>
        <taxon>Bacteria</taxon>
        <taxon>Pseudomonadati</taxon>
        <taxon>Pseudomonadota</taxon>
        <taxon>Alphaproteobacteria</taxon>
        <taxon>Sphingomonadales</taxon>
        <taxon>Sphingomonadaceae</taxon>
        <taxon>Sphingopyxis</taxon>
    </lineage>
</organism>
<evidence type="ECO:0000256" key="2">
    <source>
        <dbReference type="ARBA" id="ARBA00022448"/>
    </source>
</evidence>
<dbReference type="GO" id="GO:0022857">
    <property type="term" value="F:transmembrane transporter activity"/>
    <property type="evidence" value="ECO:0007669"/>
    <property type="project" value="InterPro"/>
</dbReference>
<sequence length="535" mass="56763">MVGSPIGNPKIATSASSRPGVEADPTAVDSPYAWYVLVVLMGVYTLSWMDRTILSILAEDLKAHFSLSDAELGFLHGTAFGVFYALFGYPLGRLADRWNRVRLLSICIGLWSVMTVFCGLAANVGQLIAARIGVGVGEAAANPSAYSLISDWFSRGKRGTALGLYSTGFYLGQGLAFTIGGLVIYYWFSTYGDVGPFGLQGWQAAFLIVGLPGLAMALLVSMLREPKRGLSDGTYPPEEDKIWLRFFDDVASVIPPFTLYQAARCGSRPLVLNVTAAAVFAMGASALIGATGDTLQWIALGIGFYAAFSSAQMLRNRDPATFALTWKTPAFLYTMVGFGFASMLTLNMGFWTAPLALRSLPVDKATVGTVLGVTAAVCGMSGVFLGGRLSDIMLRRHPAGRIYVGLASAVIPVPFVIGMCLTQNPWIFFLLNIPVVFVGIMWMAAGAATIQELVMPRMRGTASVTYFLVSTLLGSALGPFLVGKISSATGSLATGIMAGLLAVPVACVVLWIAGRHVQSAEATKVDRARAAGDVN</sequence>
<dbReference type="InterPro" id="IPR036259">
    <property type="entry name" value="MFS_trans_sf"/>
</dbReference>
<dbReference type="SUPFAM" id="SSF103473">
    <property type="entry name" value="MFS general substrate transporter"/>
    <property type="match status" value="1"/>
</dbReference>
<keyword evidence="3 7" id="KW-0812">Transmembrane</keyword>
<feature type="region of interest" description="Disordered" evidence="6">
    <location>
        <begin position="1"/>
        <end position="24"/>
    </location>
</feature>
<feature type="transmembrane region" description="Helical" evidence="7">
    <location>
        <begin position="494"/>
        <end position="514"/>
    </location>
</feature>
<dbReference type="OrthoDB" id="7400989at2"/>
<dbReference type="GO" id="GO:0016020">
    <property type="term" value="C:membrane"/>
    <property type="evidence" value="ECO:0007669"/>
    <property type="project" value="UniProtKB-SubCell"/>
</dbReference>
<evidence type="ECO:0000313" key="10">
    <source>
        <dbReference type="Proteomes" id="UP000197361"/>
    </source>
</evidence>
<keyword evidence="4 7" id="KW-1133">Transmembrane helix</keyword>
<dbReference type="InterPro" id="IPR011701">
    <property type="entry name" value="MFS"/>
</dbReference>
<dbReference type="Gene3D" id="1.20.1250.20">
    <property type="entry name" value="MFS general substrate transporter like domains"/>
    <property type="match status" value="2"/>
</dbReference>
<evidence type="ECO:0000256" key="3">
    <source>
        <dbReference type="ARBA" id="ARBA00022692"/>
    </source>
</evidence>
<feature type="transmembrane region" description="Helical" evidence="7">
    <location>
        <begin position="32"/>
        <end position="49"/>
    </location>
</feature>
<feature type="transmembrane region" description="Helical" evidence="7">
    <location>
        <begin position="162"/>
        <end position="188"/>
    </location>
</feature>
<reference evidence="9 10" key="1">
    <citation type="journal article" date="2010" name="Int. J. Syst. Evol. Microbiol.">
        <title>Sphingopyxis bauzanensis sp. nov., a psychrophilic bacterium isolated from soil.</title>
        <authorList>
            <person name="Zhang D.C."/>
            <person name="Liu H.C."/>
            <person name="Xin Y.H."/>
            <person name="Zhou Y.G."/>
            <person name="Schinner F."/>
            <person name="Margesin R."/>
        </authorList>
    </citation>
    <scope>NUCLEOTIDE SEQUENCE [LARGE SCALE GENOMIC DNA]</scope>
    <source>
        <strain evidence="9 10">DSM 22271</strain>
    </source>
</reference>
<dbReference type="Pfam" id="PF07690">
    <property type="entry name" value="MFS_1"/>
    <property type="match status" value="1"/>
</dbReference>
<feature type="transmembrane region" description="Helical" evidence="7">
    <location>
        <begin position="270"/>
        <end position="288"/>
    </location>
</feature>
<dbReference type="PROSITE" id="PS50850">
    <property type="entry name" value="MFS"/>
    <property type="match status" value="1"/>
</dbReference>
<comment type="subcellular location">
    <subcellularLocation>
        <location evidence="1">Membrane</location>
        <topology evidence="1">Multi-pass membrane protein</topology>
    </subcellularLocation>
</comment>
<name>A0A246JR12_9SPHN</name>
<keyword evidence="2" id="KW-0813">Transport</keyword>
<comment type="caution">
    <text evidence="9">The sequence shown here is derived from an EMBL/GenBank/DDBJ whole genome shotgun (WGS) entry which is preliminary data.</text>
</comment>
<dbReference type="AlphaFoldDB" id="A0A246JR12"/>
<feature type="transmembrane region" description="Helical" evidence="7">
    <location>
        <begin position="365"/>
        <end position="390"/>
    </location>
</feature>
<feature type="transmembrane region" description="Helical" evidence="7">
    <location>
        <begin position="200"/>
        <end position="220"/>
    </location>
</feature>
<dbReference type="PANTHER" id="PTHR23505:SF79">
    <property type="entry name" value="PROTEIN SPINSTER"/>
    <property type="match status" value="1"/>
</dbReference>
<dbReference type="PANTHER" id="PTHR23505">
    <property type="entry name" value="SPINSTER"/>
    <property type="match status" value="1"/>
</dbReference>
<evidence type="ECO:0000256" key="4">
    <source>
        <dbReference type="ARBA" id="ARBA00022989"/>
    </source>
</evidence>
<feature type="transmembrane region" description="Helical" evidence="7">
    <location>
        <begin position="294"/>
        <end position="311"/>
    </location>
</feature>
<keyword evidence="10" id="KW-1185">Reference proteome</keyword>
<dbReference type="CDD" id="cd17328">
    <property type="entry name" value="MFS_spinster_like"/>
    <property type="match status" value="1"/>
</dbReference>
<evidence type="ECO:0000256" key="5">
    <source>
        <dbReference type="ARBA" id="ARBA00023136"/>
    </source>
</evidence>
<accession>A0A246JR12</accession>
<dbReference type="EMBL" id="NISK01000003">
    <property type="protein sequence ID" value="OWQ95454.1"/>
    <property type="molecule type" value="Genomic_DNA"/>
</dbReference>
<feature type="transmembrane region" description="Helical" evidence="7">
    <location>
        <begin position="70"/>
        <end position="91"/>
    </location>
</feature>
<evidence type="ECO:0000259" key="8">
    <source>
        <dbReference type="PROSITE" id="PS50850"/>
    </source>
</evidence>
<gene>
    <name evidence="9" type="ORF">CDQ92_11520</name>
</gene>
<keyword evidence="5 7" id="KW-0472">Membrane</keyword>
<dbReference type="InterPro" id="IPR044770">
    <property type="entry name" value="MFS_spinster-like"/>
</dbReference>
<feature type="transmembrane region" description="Helical" evidence="7">
    <location>
        <begin position="462"/>
        <end position="482"/>
    </location>
</feature>
<evidence type="ECO:0000256" key="1">
    <source>
        <dbReference type="ARBA" id="ARBA00004141"/>
    </source>
</evidence>
<feature type="transmembrane region" description="Helical" evidence="7">
    <location>
        <begin position="103"/>
        <end position="122"/>
    </location>
</feature>
<dbReference type="InterPro" id="IPR020846">
    <property type="entry name" value="MFS_dom"/>
</dbReference>
<feature type="transmembrane region" description="Helical" evidence="7">
    <location>
        <begin position="427"/>
        <end position="450"/>
    </location>
</feature>
<feature type="transmembrane region" description="Helical" evidence="7">
    <location>
        <begin position="331"/>
        <end position="353"/>
    </location>
</feature>
<evidence type="ECO:0000313" key="9">
    <source>
        <dbReference type="EMBL" id="OWQ95454.1"/>
    </source>
</evidence>
<evidence type="ECO:0000256" key="7">
    <source>
        <dbReference type="SAM" id="Phobius"/>
    </source>
</evidence>
<feature type="domain" description="Major facilitator superfamily (MFS) profile" evidence="8">
    <location>
        <begin position="36"/>
        <end position="516"/>
    </location>
</feature>